<name>A0ABW4ZI72_9SPHI</name>
<feature type="domain" description="Polysaccharide export protein N-terminal" evidence="3">
    <location>
        <begin position="54"/>
        <end position="137"/>
    </location>
</feature>
<sequence>MKIHSTKKAFVNKSLLAITLLFVLSSCRSYREIPYFQEVNRNTVSQEDITNYSPLTIQPDDIIGINVLSLNADASAAFNYNATNNPNIGYVVNQRGEIKLPLVGNMKVSGLTTDELRTQLQRTLLTYLREPTVNVRILNFKVSVFGDVLRPDVYSVANGERLTLPEALAMAGDLNITGLREVLLIRERNGKREYVPLDLKSKNIFNSPYYYLKNNDMIYVQPHKTKLAIVENSKFSVGLTVLSILGFALTQALIR</sequence>
<dbReference type="PANTHER" id="PTHR33619:SF3">
    <property type="entry name" value="POLYSACCHARIDE EXPORT PROTEIN GFCE-RELATED"/>
    <property type="match status" value="1"/>
</dbReference>
<organism evidence="4 5">
    <name type="scientific">Paradesertivirga mongoliensis</name>
    <dbReference type="NCBI Taxonomy" id="2100740"/>
    <lineage>
        <taxon>Bacteria</taxon>
        <taxon>Pseudomonadati</taxon>
        <taxon>Bacteroidota</taxon>
        <taxon>Sphingobacteriia</taxon>
        <taxon>Sphingobacteriales</taxon>
        <taxon>Sphingobacteriaceae</taxon>
        <taxon>Paradesertivirga</taxon>
    </lineage>
</organism>
<dbReference type="PROSITE" id="PS51257">
    <property type="entry name" value="PROKAR_LIPOPROTEIN"/>
    <property type="match status" value="1"/>
</dbReference>
<evidence type="ECO:0000259" key="3">
    <source>
        <dbReference type="Pfam" id="PF02563"/>
    </source>
</evidence>
<feature type="transmembrane region" description="Helical" evidence="2">
    <location>
        <begin position="235"/>
        <end position="254"/>
    </location>
</feature>
<dbReference type="EMBL" id="JBHUHZ010000001">
    <property type="protein sequence ID" value="MFD2161663.1"/>
    <property type="molecule type" value="Genomic_DNA"/>
</dbReference>
<dbReference type="Pfam" id="PF02563">
    <property type="entry name" value="Poly_export"/>
    <property type="match status" value="1"/>
</dbReference>
<evidence type="ECO:0000313" key="4">
    <source>
        <dbReference type="EMBL" id="MFD2161663.1"/>
    </source>
</evidence>
<evidence type="ECO:0000313" key="5">
    <source>
        <dbReference type="Proteomes" id="UP001597387"/>
    </source>
</evidence>
<keyword evidence="1" id="KW-0732">Signal</keyword>
<evidence type="ECO:0000256" key="1">
    <source>
        <dbReference type="ARBA" id="ARBA00022729"/>
    </source>
</evidence>
<proteinExistence type="predicted"/>
<dbReference type="PANTHER" id="PTHR33619">
    <property type="entry name" value="POLYSACCHARIDE EXPORT PROTEIN GFCE-RELATED"/>
    <property type="match status" value="1"/>
</dbReference>
<dbReference type="RefSeq" id="WP_255898809.1">
    <property type="nucleotide sequence ID" value="NZ_JAFMZO010000001.1"/>
</dbReference>
<dbReference type="Proteomes" id="UP001597387">
    <property type="component" value="Unassembled WGS sequence"/>
</dbReference>
<keyword evidence="5" id="KW-1185">Reference proteome</keyword>
<dbReference type="Gene3D" id="3.30.1950.10">
    <property type="entry name" value="wza like domain"/>
    <property type="match status" value="1"/>
</dbReference>
<protein>
    <submittedName>
        <fullName evidence="4">Polysaccharide biosynthesis/export family protein</fullName>
    </submittedName>
</protein>
<dbReference type="InterPro" id="IPR049712">
    <property type="entry name" value="Poly_export"/>
</dbReference>
<evidence type="ECO:0000256" key="2">
    <source>
        <dbReference type="SAM" id="Phobius"/>
    </source>
</evidence>
<keyword evidence="2" id="KW-1133">Transmembrane helix</keyword>
<keyword evidence="2" id="KW-0472">Membrane</keyword>
<keyword evidence="2" id="KW-0812">Transmembrane</keyword>
<reference evidence="5" key="1">
    <citation type="journal article" date="2019" name="Int. J. Syst. Evol. Microbiol.">
        <title>The Global Catalogue of Microorganisms (GCM) 10K type strain sequencing project: providing services to taxonomists for standard genome sequencing and annotation.</title>
        <authorList>
            <consortium name="The Broad Institute Genomics Platform"/>
            <consortium name="The Broad Institute Genome Sequencing Center for Infectious Disease"/>
            <person name="Wu L."/>
            <person name="Ma J."/>
        </authorList>
    </citation>
    <scope>NUCLEOTIDE SEQUENCE [LARGE SCALE GENOMIC DNA]</scope>
    <source>
        <strain evidence="5">KCTC 42217</strain>
    </source>
</reference>
<accession>A0ABW4ZI72</accession>
<dbReference type="InterPro" id="IPR003715">
    <property type="entry name" value="Poly_export_N"/>
</dbReference>
<gene>
    <name evidence="4" type="ORF">ACFSJU_04610</name>
</gene>
<comment type="caution">
    <text evidence="4">The sequence shown here is derived from an EMBL/GenBank/DDBJ whole genome shotgun (WGS) entry which is preliminary data.</text>
</comment>